<feature type="region of interest" description="Disordered" evidence="1">
    <location>
        <begin position="637"/>
        <end position="656"/>
    </location>
</feature>
<sequence length="736" mass="76457">MNQIIYSKWVFEDDDIRSAQIYRATSLIADSLEPNTLNATVRCSDSSILEFEQDTRLTYVHSTDLPAYFYIQDITRTGPDEYAISAMSAIGRLIHGEQHYGGIYTGQTVGQVIPEICGPVPCVVKTNLQNVQIYGWLPIASRRDNLAQVLFAVGAWIRDDLDGVLHIERLWDGYTANITQSQIYQGPSMSYGAKVTQVVVTEHQYVQGGEEVTLFEGQSQQGDIITFSEPAYNLRASGFSILESNANYAKITAGNGTLIGSAYIHNTRQISADVSQAAEPNVVTVSDATLVSLVNSSDVAQRLAQYYACLATFDGDILPGQQLDGNVVGIYDPFDRQMVQACLKSLDIKISGTLKATVSALVGFKPPQVDDSQTLDERIVLTGSGTYQIPAGTTLIRYVLISGAQGGHCGQKGGDVGTSPSVSWTNPPPFENQLRGCGLANGGAGGDGGAPGAGARILEGTLDISGIDSIVYSCGVGGLGAAYDPDDPDGSAGSDTELGAATTAGAQAPEAGYTDPLTGGKYGGIGDQGIPGGKGAGKAAKVTTINSDTVQLFDPAENVTDEDGKTWNGGLTESDTDDPERVAMKTRENDGAYIWYSRGLGAGAAAGKNGNGPGPDASVSVRSSSIKATAASGVNGATPILTPKKPTQYGKGGRGGYGGGGASSGGLAVGSTDSADYTVSITAGTGGIGGNGGTGGPGGDGCIILYISRRVPQERGPLVTSGAKWFLDKYGRRFIT</sequence>
<accession>A0A8S5R2X0</accession>
<feature type="region of interest" description="Disordered" evidence="1">
    <location>
        <begin position="559"/>
        <end position="578"/>
    </location>
</feature>
<evidence type="ECO:0000256" key="1">
    <source>
        <dbReference type="SAM" id="MobiDB-lite"/>
    </source>
</evidence>
<organism evidence="2">
    <name type="scientific">Myoviridae sp. ctxi06</name>
    <dbReference type="NCBI Taxonomy" id="2826713"/>
    <lineage>
        <taxon>Viruses</taxon>
        <taxon>Duplodnaviria</taxon>
        <taxon>Heunggongvirae</taxon>
        <taxon>Uroviricota</taxon>
        <taxon>Caudoviricetes</taxon>
    </lineage>
</organism>
<reference evidence="2" key="1">
    <citation type="journal article" date="2021" name="Proc. Natl. Acad. Sci. U.S.A.">
        <title>A Catalog of Tens of Thousands of Viruses from Human Metagenomes Reveals Hidden Associations with Chronic Diseases.</title>
        <authorList>
            <person name="Tisza M.J."/>
            <person name="Buck C.B."/>
        </authorList>
    </citation>
    <scope>NUCLEOTIDE SEQUENCE</scope>
    <source>
        <strain evidence="2">Ctxi06</strain>
    </source>
</reference>
<proteinExistence type="predicted"/>
<name>A0A8S5R2X0_9CAUD</name>
<protein>
    <submittedName>
        <fullName evidence="2">Uncharacterized protein</fullName>
    </submittedName>
</protein>
<dbReference type="EMBL" id="BK015798">
    <property type="protein sequence ID" value="DAE25498.1"/>
    <property type="molecule type" value="Genomic_DNA"/>
</dbReference>
<evidence type="ECO:0000313" key="2">
    <source>
        <dbReference type="EMBL" id="DAE25498.1"/>
    </source>
</evidence>